<gene>
    <name evidence="6" type="ORF">NPA36_09315</name>
</gene>
<dbReference type="Gene3D" id="3.40.50.300">
    <property type="entry name" value="P-loop containing nucleotide triphosphate hydrolases"/>
    <property type="match status" value="1"/>
</dbReference>
<dbReference type="PANTHER" id="PTHR43335">
    <property type="entry name" value="ABC TRANSPORTER, ATP-BINDING PROTEIN"/>
    <property type="match status" value="1"/>
</dbReference>
<dbReference type="Proteomes" id="UP001059480">
    <property type="component" value="Unassembled WGS sequence"/>
</dbReference>
<comment type="caution">
    <text evidence="6">The sequence shown here is derived from an EMBL/GenBank/DDBJ whole genome shotgun (WGS) entry which is preliminary data.</text>
</comment>
<keyword evidence="3" id="KW-0547">Nucleotide-binding</keyword>
<name>A0ABT1WQH4_9LACT</name>
<protein>
    <submittedName>
        <fullName evidence="6">ATP-binding cassette domain-containing protein</fullName>
    </submittedName>
</protein>
<evidence type="ECO:0000313" key="7">
    <source>
        <dbReference type="Proteomes" id="UP001059480"/>
    </source>
</evidence>
<evidence type="ECO:0000256" key="4">
    <source>
        <dbReference type="ARBA" id="ARBA00022840"/>
    </source>
</evidence>
<evidence type="ECO:0000256" key="3">
    <source>
        <dbReference type="ARBA" id="ARBA00022741"/>
    </source>
</evidence>
<feature type="domain" description="ABC transporter" evidence="5">
    <location>
        <begin position="2"/>
        <end position="228"/>
    </location>
</feature>
<reference evidence="6" key="3">
    <citation type="journal article" date="2023" name="Microbiol. Resour. Announc.">
        <title>Draft Genome Sequence of Granulicatella sp. Strain S8, Isolated from a Marine Fish, Seriola quinqueradiata.</title>
        <authorList>
            <person name="Lee M."/>
            <person name="Farooq A."/>
            <person name="Jeong J.B."/>
            <person name="Jung M.Y."/>
        </authorList>
    </citation>
    <scope>NUCLEOTIDE SEQUENCE</scope>
    <source>
        <strain evidence="6">S8</strain>
    </source>
</reference>
<reference evidence="6" key="1">
    <citation type="submission" date="2022-07" db="EMBL/GenBank/DDBJ databases">
        <authorList>
            <person name="Jung M.-Y."/>
            <person name="Lee M."/>
        </authorList>
    </citation>
    <scope>NUCLEOTIDE SEQUENCE</scope>
    <source>
        <strain evidence="6">S8</strain>
    </source>
</reference>
<evidence type="ECO:0000313" key="6">
    <source>
        <dbReference type="EMBL" id="MCQ9210743.1"/>
    </source>
</evidence>
<evidence type="ECO:0000256" key="1">
    <source>
        <dbReference type="ARBA" id="ARBA00005417"/>
    </source>
</evidence>
<keyword evidence="7" id="KW-1185">Reference proteome</keyword>
<organism evidence="6 7">
    <name type="scientific">Granulicatella seriolae</name>
    <dbReference type="NCBI Taxonomy" id="2967226"/>
    <lineage>
        <taxon>Bacteria</taxon>
        <taxon>Bacillati</taxon>
        <taxon>Bacillota</taxon>
        <taxon>Bacilli</taxon>
        <taxon>Lactobacillales</taxon>
        <taxon>Carnobacteriaceae</taxon>
        <taxon>Granulicatella</taxon>
    </lineage>
</organism>
<keyword evidence="2" id="KW-0813">Transport</keyword>
<dbReference type="InterPro" id="IPR027417">
    <property type="entry name" value="P-loop_NTPase"/>
</dbReference>
<dbReference type="Pfam" id="PF00005">
    <property type="entry name" value="ABC_tran"/>
    <property type="match status" value="1"/>
</dbReference>
<evidence type="ECO:0000256" key="2">
    <source>
        <dbReference type="ARBA" id="ARBA00022448"/>
    </source>
</evidence>
<sequence length="267" mass="30010">MITLSHIDKNYGKVQVLKDVNLHVNKGEIYGLVGKNGAGKTTIFKIILGLTIFEKGELAIDASKSIKELQENRKKIGFFIGKTFFDYLSAQENLDYYRQLKGIKDKNEVERVLKLVDLHKVKAKYGSFSMGMKQRLGIANALLGNPEILILDEPVNGLDPQGIADIRNLIVRLNKEEGMTIIVSSHILSELEHTATKFGIVDQGRVLKEIDHEDLKVKKSTVEIYVEDLEKARTALEQKGIQILQEASAYKSLEDYYFELVGGAKND</sequence>
<keyword evidence="4 6" id="KW-0067">ATP-binding</keyword>
<dbReference type="InterPro" id="IPR003593">
    <property type="entry name" value="AAA+_ATPase"/>
</dbReference>
<dbReference type="RefSeq" id="WP_256945851.1">
    <property type="nucleotide sequence ID" value="NZ_JANHNZ010000012.1"/>
</dbReference>
<proteinExistence type="inferred from homology"/>
<comment type="similarity">
    <text evidence="1">Belongs to the ABC transporter superfamily.</text>
</comment>
<dbReference type="EMBL" id="JANHNZ010000012">
    <property type="protein sequence ID" value="MCQ9210743.1"/>
    <property type="molecule type" value="Genomic_DNA"/>
</dbReference>
<reference evidence="6" key="2">
    <citation type="journal article" date="2023" name="Curr. Microbiol.">
        <title>Granulicatella seriolae sp. nov., a Novel Facultative Anaerobe Isolated from Yellowtail Marine Fish.</title>
        <authorList>
            <person name="Lee M."/>
            <person name="Choi Y.J."/>
            <person name="Farooq A."/>
            <person name="Jeong J.B."/>
            <person name="Jung M.Y."/>
        </authorList>
    </citation>
    <scope>NUCLEOTIDE SEQUENCE</scope>
    <source>
        <strain evidence="6">S8</strain>
    </source>
</reference>
<dbReference type="GO" id="GO:0005524">
    <property type="term" value="F:ATP binding"/>
    <property type="evidence" value="ECO:0007669"/>
    <property type="project" value="UniProtKB-KW"/>
</dbReference>
<dbReference type="PROSITE" id="PS50893">
    <property type="entry name" value="ABC_TRANSPORTER_2"/>
    <property type="match status" value="1"/>
</dbReference>
<evidence type="ECO:0000259" key="5">
    <source>
        <dbReference type="PROSITE" id="PS50893"/>
    </source>
</evidence>
<dbReference type="InterPro" id="IPR003439">
    <property type="entry name" value="ABC_transporter-like_ATP-bd"/>
</dbReference>
<dbReference type="PANTHER" id="PTHR43335:SF4">
    <property type="entry name" value="ABC TRANSPORTER, ATP-BINDING PROTEIN"/>
    <property type="match status" value="1"/>
</dbReference>
<accession>A0ABT1WQH4</accession>
<dbReference type="SUPFAM" id="SSF52540">
    <property type="entry name" value="P-loop containing nucleoside triphosphate hydrolases"/>
    <property type="match status" value="1"/>
</dbReference>
<dbReference type="SMART" id="SM00382">
    <property type="entry name" value="AAA"/>
    <property type="match status" value="1"/>
</dbReference>